<dbReference type="PANTHER" id="PTHR43418:SF4">
    <property type="entry name" value="MULTIFUNCTIONAL TRYPTOPHAN BIOSYNTHESIS PROTEIN"/>
    <property type="match status" value="1"/>
</dbReference>
<evidence type="ECO:0000313" key="4">
    <source>
        <dbReference type="Proteomes" id="UP000221024"/>
    </source>
</evidence>
<name>A0A2H3NNB9_9BACT</name>
<dbReference type="AlphaFoldDB" id="A0A2H3NNB9"/>
<dbReference type="Proteomes" id="UP000221024">
    <property type="component" value="Unassembled WGS sequence"/>
</dbReference>
<dbReference type="InterPro" id="IPR017926">
    <property type="entry name" value="GATASE"/>
</dbReference>
<dbReference type="Gene3D" id="3.40.50.880">
    <property type="match status" value="1"/>
</dbReference>
<evidence type="ECO:0000256" key="1">
    <source>
        <dbReference type="ARBA" id="ARBA00022962"/>
    </source>
</evidence>
<dbReference type="PANTHER" id="PTHR43418">
    <property type="entry name" value="MULTIFUNCTIONAL TRYPTOPHAN BIOSYNTHESIS PROTEIN-RELATED"/>
    <property type="match status" value="1"/>
</dbReference>
<dbReference type="OrthoDB" id="9786812at2"/>
<keyword evidence="1" id="KW-0315">Glutamine amidotransferase</keyword>
<dbReference type="GO" id="GO:0000162">
    <property type="term" value="P:L-tryptophan biosynthetic process"/>
    <property type="evidence" value="ECO:0007669"/>
    <property type="project" value="TreeGrafter"/>
</dbReference>
<dbReference type="PRINTS" id="PR00099">
    <property type="entry name" value="CPSGATASE"/>
</dbReference>
<proteinExistence type="predicted"/>
<dbReference type="PRINTS" id="PR00097">
    <property type="entry name" value="ANTSNTHASEII"/>
</dbReference>
<dbReference type="GO" id="GO:0005829">
    <property type="term" value="C:cytosol"/>
    <property type="evidence" value="ECO:0007669"/>
    <property type="project" value="TreeGrafter"/>
</dbReference>
<dbReference type="InterPro" id="IPR006221">
    <property type="entry name" value="TrpG/PapA_dom"/>
</dbReference>
<dbReference type="InterPro" id="IPR029062">
    <property type="entry name" value="Class_I_gatase-like"/>
</dbReference>
<dbReference type="NCBIfam" id="TIGR00566">
    <property type="entry name" value="trpG_papA"/>
    <property type="match status" value="1"/>
</dbReference>
<protein>
    <submittedName>
        <fullName evidence="3">Anthranilate/aminodeoxychorismate synthase component II</fullName>
        <ecNumber evidence="3">4.1.3.27</ecNumber>
    </submittedName>
</protein>
<sequence length="193" mass="20782">MIFVLDNYDSFTYNLVHLLGEHTDDIVVERNDALTVEEVRALNPDGIVISPGPGRPADAGITEPIIEQMGATTPILGVCLGHQAMGEVFGATVVNAPSLMHGKTSEVTHDGQSIFEGVDAPFTATRYHSLILDRATIPDELTITATTDDIVMGVRHVEWPIEGIQFHPESVKTAAGPTLIANWMRQLAARSAA</sequence>
<reference evidence="3 4" key="1">
    <citation type="submission" date="2017-10" db="EMBL/GenBank/DDBJ databases">
        <title>Draft genome of Longimonas halophila.</title>
        <authorList>
            <person name="Goh K.M."/>
            <person name="Shamsir M.S."/>
            <person name="Lim S.W."/>
        </authorList>
    </citation>
    <scope>NUCLEOTIDE SEQUENCE [LARGE SCALE GENOMIC DNA]</scope>
    <source>
        <strain evidence="3 4">KCTC 42399</strain>
    </source>
</reference>
<feature type="domain" description="Glutamine amidotransferase" evidence="2">
    <location>
        <begin position="4"/>
        <end position="185"/>
    </location>
</feature>
<dbReference type="SUPFAM" id="SSF52317">
    <property type="entry name" value="Class I glutamine amidotransferase-like"/>
    <property type="match status" value="1"/>
</dbReference>
<dbReference type="PRINTS" id="PR00096">
    <property type="entry name" value="GATASE"/>
</dbReference>
<dbReference type="GO" id="GO:0004049">
    <property type="term" value="F:anthranilate synthase activity"/>
    <property type="evidence" value="ECO:0007669"/>
    <property type="project" value="UniProtKB-EC"/>
</dbReference>
<dbReference type="InterPro" id="IPR050472">
    <property type="entry name" value="Anth_synth/Amidotransfase"/>
</dbReference>
<dbReference type="Pfam" id="PF00117">
    <property type="entry name" value="GATase"/>
    <property type="match status" value="1"/>
</dbReference>
<organism evidence="3 4">
    <name type="scientific">Longimonas halophila</name>
    <dbReference type="NCBI Taxonomy" id="1469170"/>
    <lineage>
        <taxon>Bacteria</taxon>
        <taxon>Pseudomonadati</taxon>
        <taxon>Rhodothermota</taxon>
        <taxon>Rhodothermia</taxon>
        <taxon>Rhodothermales</taxon>
        <taxon>Salisaetaceae</taxon>
        <taxon>Longimonas</taxon>
    </lineage>
</organism>
<evidence type="ECO:0000259" key="2">
    <source>
        <dbReference type="Pfam" id="PF00117"/>
    </source>
</evidence>
<keyword evidence="3" id="KW-0456">Lyase</keyword>
<keyword evidence="4" id="KW-1185">Reference proteome</keyword>
<dbReference type="FunFam" id="3.40.50.880:FF:000003">
    <property type="entry name" value="Anthranilate synthase component II"/>
    <property type="match status" value="1"/>
</dbReference>
<dbReference type="RefSeq" id="WP_098061754.1">
    <property type="nucleotide sequence ID" value="NZ_PDEP01000004.1"/>
</dbReference>
<accession>A0A2H3NNB9</accession>
<dbReference type="PROSITE" id="PS51273">
    <property type="entry name" value="GATASE_TYPE_1"/>
    <property type="match status" value="1"/>
</dbReference>
<dbReference type="CDD" id="cd01743">
    <property type="entry name" value="GATase1_Anthranilate_Synthase"/>
    <property type="match status" value="1"/>
</dbReference>
<dbReference type="EC" id="4.1.3.27" evidence="3"/>
<evidence type="ECO:0000313" key="3">
    <source>
        <dbReference type="EMBL" id="PEN08029.1"/>
    </source>
</evidence>
<comment type="caution">
    <text evidence="3">The sequence shown here is derived from an EMBL/GenBank/DDBJ whole genome shotgun (WGS) entry which is preliminary data.</text>
</comment>
<dbReference type="EMBL" id="PDEP01000004">
    <property type="protein sequence ID" value="PEN08029.1"/>
    <property type="molecule type" value="Genomic_DNA"/>
</dbReference>
<gene>
    <name evidence="3" type="ORF">CRI93_06190</name>
</gene>